<dbReference type="AlphaFoldDB" id="A0A2V1K1H3"/>
<comment type="caution">
    <text evidence="3">The sequence shown here is derived from an EMBL/GenBank/DDBJ whole genome shotgun (WGS) entry which is preliminary data.</text>
</comment>
<feature type="domain" description="Mce/MlaD" evidence="2">
    <location>
        <begin position="44"/>
        <end position="111"/>
    </location>
</feature>
<organism evidence="3 4">
    <name type="scientific">Corticimicrobacter populi</name>
    <dbReference type="NCBI Taxonomy" id="2175229"/>
    <lineage>
        <taxon>Bacteria</taxon>
        <taxon>Pseudomonadati</taxon>
        <taxon>Pseudomonadota</taxon>
        <taxon>Betaproteobacteria</taxon>
        <taxon>Burkholderiales</taxon>
        <taxon>Alcaligenaceae</taxon>
        <taxon>Corticimicrobacter</taxon>
    </lineage>
</organism>
<dbReference type="Proteomes" id="UP000245212">
    <property type="component" value="Unassembled WGS sequence"/>
</dbReference>
<evidence type="ECO:0000313" key="4">
    <source>
        <dbReference type="Proteomes" id="UP000245212"/>
    </source>
</evidence>
<feature type="compositionally biased region" description="Gly residues" evidence="1">
    <location>
        <begin position="300"/>
        <end position="311"/>
    </location>
</feature>
<sequence>MENRSHALLAGLFTIALLVAAVLVAIWMSRGQGDLLHYELRTDTSVTGLSSQSAINYQGVPVGKVLALSLDTNRPGNVRIQIGIRPGTPITTSTWAELTAQGVTGMSFVSLHDDGSSTEMLVPKPGGEPIMIPLKPGLLARVEARASVILASVERIASQVEKVLDDRHVRALGQTLDNLDAITASLRPAMEQAGPLVQSLRGVAAQADRMARDMSEAVLSARSALDRVLAPGGPLYTATQSMEDLARVAAQLRMQTLPTLGTAAGQVGSAAASLGNTARVIGESPQSLLFGPPAVRPGPGESGFQGFGGNQ</sequence>
<feature type="region of interest" description="Disordered" evidence="1">
    <location>
        <begin position="288"/>
        <end position="311"/>
    </location>
</feature>
<protein>
    <submittedName>
        <fullName evidence="3">MCE family protein</fullName>
    </submittedName>
</protein>
<dbReference type="Pfam" id="PF02470">
    <property type="entry name" value="MlaD"/>
    <property type="match status" value="1"/>
</dbReference>
<gene>
    <name evidence="3" type="ORF">DD235_13725</name>
</gene>
<reference evidence="4" key="1">
    <citation type="submission" date="2018-05" db="EMBL/GenBank/DDBJ databases">
        <authorList>
            <person name="Li Y."/>
        </authorList>
    </citation>
    <scope>NUCLEOTIDE SEQUENCE [LARGE SCALE GENOMIC DNA]</scope>
    <source>
        <strain evidence="4">3d-2-2</strain>
    </source>
</reference>
<dbReference type="PANTHER" id="PTHR36698:SF3">
    <property type="entry name" value="ABC-TYPE TRANSPORT AUXILIARY LIPOPROTEIN COMPONENT DOMAIN-CONTAINING PROTEIN"/>
    <property type="match status" value="1"/>
</dbReference>
<dbReference type="RefSeq" id="WP_109062668.1">
    <property type="nucleotide sequence ID" value="NZ_QETA01000006.1"/>
</dbReference>
<keyword evidence="4" id="KW-1185">Reference proteome</keyword>
<evidence type="ECO:0000259" key="2">
    <source>
        <dbReference type="Pfam" id="PF02470"/>
    </source>
</evidence>
<dbReference type="EMBL" id="QETA01000006">
    <property type="protein sequence ID" value="PWF21852.1"/>
    <property type="molecule type" value="Genomic_DNA"/>
</dbReference>
<dbReference type="PANTHER" id="PTHR36698">
    <property type="entry name" value="BLL5892 PROTEIN"/>
    <property type="match status" value="1"/>
</dbReference>
<evidence type="ECO:0000256" key="1">
    <source>
        <dbReference type="SAM" id="MobiDB-lite"/>
    </source>
</evidence>
<name>A0A2V1K1H3_9BURK</name>
<proteinExistence type="predicted"/>
<accession>A0A2V1K1H3</accession>
<dbReference type="InterPro" id="IPR003399">
    <property type="entry name" value="Mce/MlaD"/>
</dbReference>
<evidence type="ECO:0000313" key="3">
    <source>
        <dbReference type="EMBL" id="PWF21852.1"/>
    </source>
</evidence>